<gene>
    <name evidence="1" type="ORF">SAMN04488135_103409</name>
</gene>
<protein>
    <recommendedName>
        <fullName evidence="3">Thiolase, N-terminal domain</fullName>
    </recommendedName>
</protein>
<dbReference type="STRING" id="658167.SAMN04488135_103409"/>
<dbReference type="SUPFAM" id="SSF53901">
    <property type="entry name" value="Thiolase-like"/>
    <property type="match status" value="1"/>
</dbReference>
<evidence type="ECO:0000313" key="1">
    <source>
        <dbReference type="EMBL" id="SHH51267.1"/>
    </source>
</evidence>
<organism evidence="1 2">
    <name type="scientific">Pollutimonas bauzanensis</name>
    <dbReference type="NCBI Taxonomy" id="658167"/>
    <lineage>
        <taxon>Bacteria</taxon>
        <taxon>Pseudomonadati</taxon>
        <taxon>Pseudomonadota</taxon>
        <taxon>Betaproteobacteria</taxon>
        <taxon>Burkholderiales</taxon>
        <taxon>Alcaligenaceae</taxon>
        <taxon>Pollutimonas</taxon>
    </lineage>
</organism>
<evidence type="ECO:0008006" key="3">
    <source>
        <dbReference type="Google" id="ProtNLM"/>
    </source>
</evidence>
<sequence length="232" mass="24483">MTINGKAYIVGAYEHPTRHAPDASTAQLHAEVALGALQDAGLERRDVDGYFCSGDAPGMGPASMLEYLNLSVRHADSTDIGGASYLSLASHAAQAIAAGKCDIALVTLAGRPRSEGVATGLHAKPRNPAQPDFQWEYPCGLSNVNGYGIGEKNSGAFAQPRNRAILGGGQAREILDTPLRLVPAGALVSARDLPVLRRRNRLAGSQRQSRHLYIQRNASGGAAFCRRVCDPG</sequence>
<accession>A0A1M5TKH3</accession>
<dbReference type="GO" id="GO:0016746">
    <property type="term" value="F:acyltransferase activity"/>
    <property type="evidence" value="ECO:0007669"/>
    <property type="project" value="InterPro"/>
</dbReference>
<keyword evidence="2" id="KW-1185">Reference proteome</keyword>
<dbReference type="AlphaFoldDB" id="A0A1M5TKH3"/>
<dbReference type="EMBL" id="FQXE01000003">
    <property type="protein sequence ID" value="SHH51267.1"/>
    <property type="molecule type" value="Genomic_DNA"/>
</dbReference>
<dbReference type="Proteomes" id="UP000184226">
    <property type="component" value="Unassembled WGS sequence"/>
</dbReference>
<proteinExistence type="predicted"/>
<name>A0A1M5TKH3_9BURK</name>
<reference evidence="1 2" key="1">
    <citation type="submission" date="2016-11" db="EMBL/GenBank/DDBJ databases">
        <authorList>
            <person name="Jaros S."/>
            <person name="Januszkiewicz K."/>
            <person name="Wedrychowicz H."/>
        </authorList>
    </citation>
    <scope>NUCLEOTIDE SEQUENCE [LARGE SCALE GENOMIC DNA]</scope>
    <source>
        <strain evidence="1 2">CGMCC 1.10190</strain>
    </source>
</reference>
<dbReference type="InterPro" id="IPR016039">
    <property type="entry name" value="Thiolase-like"/>
</dbReference>
<dbReference type="Gene3D" id="3.40.47.10">
    <property type="match status" value="1"/>
</dbReference>
<evidence type="ECO:0000313" key="2">
    <source>
        <dbReference type="Proteomes" id="UP000184226"/>
    </source>
</evidence>